<evidence type="ECO:0000256" key="1">
    <source>
        <dbReference type="SAM" id="MobiDB-lite"/>
    </source>
</evidence>
<keyword evidence="3" id="KW-1185">Reference proteome</keyword>
<name>A0A4Y2JBA6_ARAVE</name>
<reference evidence="2 3" key="1">
    <citation type="journal article" date="2019" name="Sci. Rep.">
        <title>Orb-weaving spider Araneus ventricosus genome elucidates the spidroin gene catalogue.</title>
        <authorList>
            <person name="Kono N."/>
            <person name="Nakamura H."/>
            <person name="Ohtoshi R."/>
            <person name="Moran D.A.P."/>
            <person name="Shinohara A."/>
            <person name="Yoshida Y."/>
            <person name="Fujiwara M."/>
            <person name="Mori M."/>
            <person name="Tomita M."/>
            <person name="Arakawa K."/>
        </authorList>
    </citation>
    <scope>NUCLEOTIDE SEQUENCE [LARGE SCALE GENOMIC DNA]</scope>
</reference>
<evidence type="ECO:0000313" key="3">
    <source>
        <dbReference type="Proteomes" id="UP000499080"/>
    </source>
</evidence>
<comment type="caution">
    <text evidence="2">The sequence shown here is derived from an EMBL/GenBank/DDBJ whole genome shotgun (WGS) entry which is preliminary data.</text>
</comment>
<dbReference type="EMBL" id="BGPR01003319">
    <property type="protein sequence ID" value="GBM86496.1"/>
    <property type="molecule type" value="Genomic_DNA"/>
</dbReference>
<dbReference type="AlphaFoldDB" id="A0A4Y2JBA6"/>
<dbReference type="Proteomes" id="UP000499080">
    <property type="component" value="Unassembled WGS sequence"/>
</dbReference>
<accession>A0A4Y2JBA6</accession>
<proteinExistence type="predicted"/>
<feature type="region of interest" description="Disordered" evidence="1">
    <location>
        <begin position="1"/>
        <end position="41"/>
    </location>
</feature>
<gene>
    <name evidence="2" type="ORF">AVEN_104105_1</name>
</gene>
<organism evidence="2 3">
    <name type="scientific">Araneus ventricosus</name>
    <name type="common">Orbweaver spider</name>
    <name type="synonym">Epeira ventricosa</name>
    <dbReference type="NCBI Taxonomy" id="182803"/>
    <lineage>
        <taxon>Eukaryota</taxon>
        <taxon>Metazoa</taxon>
        <taxon>Ecdysozoa</taxon>
        <taxon>Arthropoda</taxon>
        <taxon>Chelicerata</taxon>
        <taxon>Arachnida</taxon>
        <taxon>Araneae</taxon>
        <taxon>Araneomorphae</taxon>
        <taxon>Entelegynae</taxon>
        <taxon>Araneoidea</taxon>
        <taxon>Araneidae</taxon>
        <taxon>Araneus</taxon>
    </lineage>
</organism>
<protein>
    <submittedName>
        <fullName evidence="2">Uncharacterized protein</fullName>
    </submittedName>
</protein>
<evidence type="ECO:0000313" key="2">
    <source>
        <dbReference type="EMBL" id="GBM86496.1"/>
    </source>
</evidence>
<sequence length="84" mass="9202">MTAGHEESMPRTQKRPVDQPNVYSVTSLHRTEVGQKGTPVNSIPIITFPEERKSDLLTAHFHPSLPGSKASLINKCRHSSSPGV</sequence>